<dbReference type="Proteomes" id="UP000825729">
    <property type="component" value="Unassembled WGS sequence"/>
</dbReference>
<sequence>MTEQRWMMNDEEIKRALSTVEYVLGCRQRALSGKTAIQDKASSNSDFKISSQFNAEFYFLTWIYKLQ</sequence>
<protein>
    <submittedName>
        <fullName evidence="1">Uncharacterized protein</fullName>
    </submittedName>
</protein>
<dbReference type="EMBL" id="JAINDJ010000007">
    <property type="protein sequence ID" value="KAG9443173.1"/>
    <property type="molecule type" value="Genomic_DNA"/>
</dbReference>
<keyword evidence="2" id="KW-1185">Reference proteome</keyword>
<comment type="caution">
    <text evidence="1">The sequence shown here is derived from an EMBL/GenBank/DDBJ whole genome shotgun (WGS) entry which is preliminary data.</text>
</comment>
<evidence type="ECO:0000313" key="2">
    <source>
        <dbReference type="Proteomes" id="UP000825729"/>
    </source>
</evidence>
<evidence type="ECO:0000313" key="1">
    <source>
        <dbReference type="EMBL" id="KAG9443173.1"/>
    </source>
</evidence>
<reference evidence="1 2" key="1">
    <citation type="submission" date="2021-07" db="EMBL/GenBank/DDBJ databases">
        <title>The Aristolochia fimbriata genome: insights into angiosperm evolution, floral development and chemical biosynthesis.</title>
        <authorList>
            <person name="Jiao Y."/>
        </authorList>
    </citation>
    <scope>NUCLEOTIDE SEQUENCE [LARGE SCALE GENOMIC DNA]</scope>
    <source>
        <strain evidence="1">IBCAS-2021</strain>
        <tissue evidence="1">Leaf</tissue>
    </source>
</reference>
<gene>
    <name evidence="1" type="ORF">H6P81_019027</name>
</gene>
<dbReference type="AlphaFoldDB" id="A0AAV7E3L8"/>
<proteinExistence type="predicted"/>
<name>A0AAV7E3L8_ARIFI</name>
<accession>A0AAV7E3L8</accession>
<organism evidence="1 2">
    <name type="scientific">Aristolochia fimbriata</name>
    <name type="common">White veined hardy Dutchman's pipe vine</name>
    <dbReference type="NCBI Taxonomy" id="158543"/>
    <lineage>
        <taxon>Eukaryota</taxon>
        <taxon>Viridiplantae</taxon>
        <taxon>Streptophyta</taxon>
        <taxon>Embryophyta</taxon>
        <taxon>Tracheophyta</taxon>
        <taxon>Spermatophyta</taxon>
        <taxon>Magnoliopsida</taxon>
        <taxon>Magnoliidae</taxon>
        <taxon>Piperales</taxon>
        <taxon>Aristolochiaceae</taxon>
        <taxon>Aristolochia</taxon>
    </lineage>
</organism>